<keyword evidence="2" id="KW-1003">Cell membrane</keyword>
<feature type="transmembrane region" description="Helical" evidence="6">
    <location>
        <begin position="271"/>
        <end position="290"/>
    </location>
</feature>
<dbReference type="CDD" id="cd13124">
    <property type="entry name" value="MATE_SpoVB_like"/>
    <property type="match status" value="1"/>
</dbReference>
<sequence>MKSKLLRNPFISGTLILTVTGLAGRLVGFFYRIFLSRTIGEEGMGIYQLIFPVFGLFCALCCGCFETAISRFVAAQTSARRQSRFFGAGLFLSLVFSSCAALLVWLLAKPIAVYILLEERCTPLLQLIALALPFSGLHACINGYYYGLKKATQPALSQFLEQAVRVASVFLIWQVSVSRGGTLTPSGAITGTLLGEVASVLFLAGSLCFHRTGGSLSGAAADGSDTFRRSCGLIMAMALPLMANRLCISLLQSAEAIMIPSRLRLYGLDSQAALSLYGVLTGMSMPFILFPSTLTNSAAVMLLPAVAQAQADGSEGRITNSIRKSVHLCLLLGILCTGIFLLFGDEMGQIVFQSATAGNFITILAWLCPFLYLGTTLGSILNGLGMTGITFTNNLVCLLIQLAFVVFLVPRFGILACLWGMLAGELVLAGLHLKALRKPYPFVFSPAKSILIPAAVIAIGGGGGKALEYIGLHYTNLPKILWLIAGCGFACLFYLACLFLPLRRESK</sequence>
<feature type="transmembrane region" description="Helical" evidence="6">
    <location>
        <begin position="384"/>
        <end position="406"/>
    </location>
</feature>
<protein>
    <submittedName>
        <fullName evidence="7">Stage V sporulation protein B</fullName>
    </submittedName>
</protein>
<keyword evidence="5 6" id="KW-0472">Membrane</keyword>
<reference evidence="7 8" key="1">
    <citation type="submission" date="2019-02" db="EMBL/GenBank/DDBJ databases">
        <title>Genomic Encyclopedia of Type Strains, Phase IV (KMG-IV): sequencing the most valuable type-strain genomes for metagenomic binning, comparative biology and taxonomic classification.</title>
        <authorList>
            <person name="Goeker M."/>
        </authorList>
    </citation>
    <scope>NUCLEOTIDE SEQUENCE [LARGE SCALE GENOMIC DNA]</scope>
    <source>
        <strain evidence="7 8">DSM 29486</strain>
    </source>
</reference>
<dbReference type="AlphaFoldDB" id="A0A4Q7PK99"/>
<feature type="transmembrane region" description="Helical" evidence="6">
    <location>
        <begin position="440"/>
        <end position="460"/>
    </location>
</feature>
<keyword evidence="4 6" id="KW-1133">Transmembrane helix</keyword>
<keyword evidence="8" id="KW-1185">Reference proteome</keyword>
<organism evidence="7 8">
    <name type="scientific">Cuneatibacter caecimuris</name>
    <dbReference type="NCBI Taxonomy" id="1796618"/>
    <lineage>
        <taxon>Bacteria</taxon>
        <taxon>Bacillati</taxon>
        <taxon>Bacillota</taxon>
        <taxon>Clostridia</taxon>
        <taxon>Lachnospirales</taxon>
        <taxon>Lachnospiraceae</taxon>
        <taxon>Cuneatibacter</taxon>
    </lineage>
</organism>
<feature type="transmembrane region" description="Helical" evidence="6">
    <location>
        <begin position="46"/>
        <end position="65"/>
    </location>
</feature>
<feature type="transmembrane region" description="Helical" evidence="6">
    <location>
        <begin position="12"/>
        <end position="34"/>
    </location>
</feature>
<evidence type="ECO:0000256" key="1">
    <source>
        <dbReference type="ARBA" id="ARBA00004651"/>
    </source>
</evidence>
<dbReference type="OrthoDB" id="9775950at2"/>
<dbReference type="InterPro" id="IPR002797">
    <property type="entry name" value="Polysacc_synth"/>
</dbReference>
<proteinExistence type="predicted"/>
<evidence type="ECO:0000256" key="5">
    <source>
        <dbReference type="ARBA" id="ARBA00023136"/>
    </source>
</evidence>
<feature type="transmembrane region" description="Helical" evidence="6">
    <location>
        <begin position="188"/>
        <end position="209"/>
    </location>
</feature>
<comment type="subcellular location">
    <subcellularLocation>
        <location evidence="1">Cell membrane</location>
        <topology evidence="1">Multi-pass membrane protein</topology>
    </subcellularLocation>
</comment>
<feature type="transmembrane region" description="Helical" evidence="6">
    <location>
        <begin position="230"/>
        <end position="251"/>
    </location>
</feature>
<evidence type="ECO:0000256" key="6">
    <source>
        <dbReference type="SAM" id="Phobius"/>
    </source>
</evidence>
<evidence type="ECO:0000313" key="7">
    <source>
        <dbReference type="EMBL" id="RZT00489.1"/>
    </source>
</evidence>
<evidence type="ECO:0000256" key="2">
    <source>
        <dbReference type="ARBA" id="ARBA00022475"/>
    </source>
</evidence>
<evidence type="ECO:0000256" key="3">
    <source>
        <dbReference type="ARBA" id="ARBA00022692"/>
    </source>
</evidence>
<feature type="transmembrane region" description="Helical" evidence="6">
    <location>
        <begin position="480"/>
        <end position="502"/>
    </location>
</feature>
<comment type="caution">
    <text evidence="7">The sequence shown here is derived from an EMBL/GenBank/DDBJ whole genome shotgun (WGS) entry which is preliminary data.</text>
</comment>
<dbReference type="PANTHER" id="PTHR30250:SF24">
    <property type="entry name" value="STAGE V SPORULATION PROTEIN B"/>
    <property type="match status" value="1"/>
</dbReference>
<dbReference type="Pfam" id="PF01943">
    <property type="entry name" value="Polysacc_synt"/>
    <property type="match status" value="1"/>
</dbReference>
<dbReference type="PANTHER" id="PTHR30250">
    <property type="entry name" value="PST FAMILY PREDICTED COLANIC ACID TRANSPORTER"/>
    <property type="match status" value="1"/>
</dbReference>
<evidence type="ECO:0000256" key="4">
    <source>
        <dbReference type="ARBA" id="ARBA00022989"/>
    </source>
</evidence>
<gene>
    <name evidence="7" type="ORF">EV209_1802</name>
</gene>
<feature type="transmembrane region" description="Helical" evidence="6">
    <location>
        <begin position="159"/>
        <end position="176"/>
    </location>
</feature>
<dbReference type="EMBL" id="SGXF01000003">
    <property type="protein sequence ID" value="RZT00489.1"/>
    <property type="molecule type" value="Genomic_DNA"/>
</dbReference>
<evidence type="ECO:0000313" key="8">
    <source>
        <dbReference type="Proteomes" id="UP000292927"/>
    </source>
</evidence>
<name>A0A4Q7PK99_9FIRM</name>
<dbReference type="PIRSF" id="PIRSF038958">
    <property type="entry name" value="PG_synth_SpoVB"/>
    <property type="match status" value="1"/>
</dbReference>
<keyword evidence="3 6" id="KW-0812">Transmembrane</keyword>
<feature type="transmembrane region" description="Helical" evidence="6">
    <location>
        <begin position="85"/>
        <end position="107"/>
    </location>
</feature>
<dbReference type="Proteomes" id="UP000292927">
    <property type="component" value="Unassembled WGS sequence"/>
</dbReference>
<accession>A0A4Q7PK99</accession>
<dbReference type="GO" id="GO:0005886">
    <property type="term" value="C:plasma membrane"/>
    <property type="evidence" value="ECO:0007669"/>
    <property type="project" value="UniProtKB-SubCell"/>
</dbReference>
<dbReference type="InterPro" id="IPR024923">
    <property type="entry name" value="PG_synth_SpoVB"/>
</dbReference>
<feature type="transmembrane region" description="Helical" evidence="6">
    <location>
        <begin position="350"/>
        <end position="372"/>
    </location>
</feature>
<dbReference type="InterPro" id="IPR050833">
    <property type="entry name" value="Poly_Biosynth_Transport"/>
</dbReference>
<feature type="transmembrane region" description="Helical" evidence="6">
    <location>
        <begin position="412"/>
        <end position="433"/>
    </location>
</feature>
<feature type="transmembrane region" description="Helical" evidence="6">
    <location>
        <begin position="127"/>
        <end position="147"/>
    </location>
</feature>
<feature type="transmembrane region" description="Helical" evidence="6">
    <location>
        <begin position="326"/>
        <end position="344"/>
    </location>
</feature>
<dbReference type="RefSeq" id="WP_130435101.1">
    <property type="nucleotide sequence ID" value="NZ_SGXF01000003.1"/>
</dbReference>